<evidence type="ECO:0000256" key="1">
    <source>
        <dbReference type="SAM" id="MobiDB-lite"/>
    </source>
</evidence>
<proteinExistence type="predicted"/>
<gene>
    <name evidence="2" type="ORF">PF005_g2978</name>
</gene>
<accession>A0A6A3ZA52</accession>
<evidence type="ECO:0000313" key="2">
    <source>
        <dbReference type="EMBL" id="KAE9231756.1"/>
    </source>
</evidence>
<dbReference type="EMBL" id="QXGB01000084">
    <property type="protein sequence ID" value="KAE9231756.1"/>
    <property type="molecule type" value="Genomic_DNA"/>
</dbReference>
<evidence type="ECO:0000313" key="3">
    <source>
        <dbReference type="Proteomes" id="UP000433483"/>
    </source>
</evidence>
<dbReference type="AlphaFoldDB" id="A0A6A3ZA52"/>
<reference evidence="2 3" key="1">
    <citation type="submission" date="2018-08" db="EMBL/GenBank/DDBJ databases">
        <title>Genomic investigation of the strawberry pathogen Phytophthora fragariae indicates pathogenicity is determined by transcriptional variation in three key races.</title>
        <authorList>
            <person name="Adams T.M."/>
            <person name="Armitage A.D."/>
            <person name="Sobczyk M.K."/>
            <person name="Bates H.J."/>
            <person name="Dunwell J.M."/>
            <person name="Nellist C.F."/>
            <person name="Harrison R.J."/>
        </authorList>
    </citation>
    <scope>NUCLEOTIDE SEQUENCE [LARGE SCALE GENOMIC DNA]</scope>
    <source>
        <strain evidence="2 3">NOV-27</strain>
    </source>
</reference>
<keyword evidence="3" id="KW-1185">Reference proteome</keyword>
<dbReference type="Proteomes" id="UP000433483">
    <property type="component" value="Unassembled WGS sequence"/>
</dbReference>
<name>A0A6A3ZA52_9STRA</name>
<sequence>MSMTTRTAASPSATTAASNGAPPATPNKEPALPTLSNAVNFLTLFDKSDGGKAPVSAQKLPAPAAKRPKNNRGAATSTPAPVMTVVADRKHKRTMHRMTTDGVYTHPQYVTADAKRRACGQLDHIAWDRKCTQFLA</sequence>
<comment type="caution">
    <text evidence="2">The sequence shown here is derived from an EMBL/GenBank/DDBJ whole genome shotgun (WGS) entry which is preliminary data.</text>
</comment>
<protein>
    <submittedName>
        <fullName evidence="2">Uncharacterized protein</fullName>
    </submittedName>
</protein>
<feature type="region of interest" description="Disordered" evidence="1">
    <location>
        <begin position="50"/>
        <end position="100"/>
    </location>
</feature>
<feature type="compositionally biased region" description="Low complexity" evidence="1">
    <location>
        <begin position="1"/>
        <end position="22"/>
    </location>
</feature>
<feature type="region of interest" description="Disordered" evidence="1">
    <location>
        <begin position="1"/>
        <end position="33"/>
    </location>
</feature>
<organism evidence="2 3">
    <name type="scientific">Phytophthora fragariae</name>
    <dbReference type="NCBI Taxonomy" id="53985"/>
    <lineage>
        <taxon>Eukaryota</taxon>
        <taxon>Sar</taxon>
        <taxon>Stramenopiles</taxon>
        <taxon>Oomycota</taxon>
        <taxon>Peronosporomycetes</taxon>
        <taxon>Peronosporales</taxon>
        <taxon>Peronosporaceae</taxon>
        <taxon>Phytophthora</taxon>
    </lineage>
</organism>